<keyword evidence="3" id="KW-0378">Hydrolase</keyword>
<dbReference type="SUPFAM" id="SSF52980">
    <property type="entry name" value="Restriction endonuclease-like"/>
    <property type="match status" value="1"/>
</dbReference>
<evidence type="ECO:0000256" key="1">
    <source>
        <dbReference type="ARBA" id="ARBA00022722"/>
    </source>
</evidence>
<protein>
    <submittedName>
        <fullName evidence="5">NaeI family type II restriction endonuclease</fullName>
    </submittedName>
</protein>
<keyword evidence="2 5" id="KW-0255">Endonuclease</keyword>
<organism evidence="5 6">
    <name type="scientific">Ciceribacter thiooxidans</name>
    <dbReference type="NCBI Taxonomy" id="1969821"/>
    <lineage>
        <taxon>Bacteria</taxon>
        <taxon>Pseudomonadati</taxon>
        <taxon>Pseudomonadota</taxon>
        <taxon>Alphaproteobacteria</taxon>
        <taxon>Hyphomicrobiales</taxon>
        <taxon>Rhizobiaceae</taxon>
        <taxon>Ciceribacter</taxon>
    </lineage>
</organism>
<dbReference type="RefSeq" id="WP_182305592.1">
    <property type="nucleotide sequence ID" value="NZ_CP059896.1"/>
</dbReference>
<dbReference type="GO" id="GO:0004519">
    <property type="term" value="F:endonuclease activity"/>
    <property type="evidence" value="ECO:0007669"/>
    <property type="project" value="UniProtKB-KW"/>
</dbReference>
<gene>
    <name evidence="5" type="ORF">ACFOHV_08345</name>
</gene>
<dbReference type="Proteomes" id="UP001595647">
    <property type="component" value="Unassembled WGS sequence"/>
</dbReference>
<sequence>MSQAPLDSSHPDYAELAPLVAAILEHGGGYDAFAEKVPVLIRQAFDEVIDAPRTNRFTLAEIEKTEKTYLGTKVEILLRNYLKIPKGKILDMLIHGVEVDIKNTVGRNWMVPTESLNRPAFLIRANEKTALCDVGMVIFRPDYLTISANKDAKKQLAAAHHSDIWWILQSHPYPPNFWEVLSVTERDAIMSAGGGKNRIAALFEKIQRQPISRLQVQALAQQHDYMKRIRRNGGARDVLAPKGIALLWGQGDRSTIEALKLAPVTADEFISVTPETVEEEVLLRKAGHID</sequence>
<reference evidence="6" key="1">
    <citation type="journal article" date="2019" name="Int. J. Syst. Evol. Microbiol.">
        <title>The Global Catalogue of Microorganisms (GCM) 10K type strain sequencing project: providing services to taxonomists for standard genome sequencing and annotation.</title>
        <authorList>
            <consortium name="The Broad Institute Genomics Platform"/>
            <consortium name="The Broad Institute Genome Sequencing Center for Infectious Disease"/>
            <person name="Wu L."/>
            <person name="Ma J."/>
        </authorList>
    </citation>
    <scope>NUCLEOTIDE SEQUENCE [LARGE SCALE GENOMIC DNA]</scope>
    <source>
        <strain evidence="6">KCTC 52231</strain>
    </source>
</reference>
<dbReference type="Pfam" id="PF09126">
    <property type="entry name" value="NaeI"/>
    <property type="match status" value="1"/>
</dbReference>
<dbReference type="InterPro" id="IPR037057">
    <property type="entry name" value="DNA_rep_MutH/T2_RE_sf"/>
</dbReference>
<name>A0ABV7I0U0_9HYPH</name>
<evidence type="ECO:0000313" key="5">
    <source>
        <dbReference type="EMBL" id="MFC3163286.1"/>
    </source>
</evidence>
<dbReference type="Gene3D" id="1.10.10.10">
    <property type="entry name" value="Winged helix-like DNA-binding domain superfamily/Winged helix DNA-binding domain"/>
    <property type="match status" value="1"/>
</dbReference>
<dbReference type="InterPro" id="IPR036388">
    <property type="entry name" value="WH-like_DNA-bd_sf"/>
</dbReference>
<comment type="caution">
    <text evidence="5">The sequence shown here is derived from an EMBL/GenBank/DDBJ whole genome shotgun (WGS) entry which is preliminary data.</text>
</comment>
<dbReference type="InterPro" id="IPR011335">
    <property type="entry name" value="Restrct_endonuc-II-like"/>
</dbReference>
<keyword evidence="6" id="KW-1185">Reference proteome</keyword>
<dbReference type="Gene3D" id="3.40.600.10">
    <property type="entry name" value="DNA mismatch repair MutH/Restriction endonuclease, type II"/>
    <property type="match status" value="1"/>
</dbReference>
<dbReference type="EMBL" id="JBHRTG010000007">
    <property type="protein sequence ID" value="MFC3163286.1"/>
    <property type="molecule type" value="Genomic_DNA"/>
</dbReference>
<evidence type="ECO:0000259" key="4">
    <source>
        <dbReference type="Pfam" id="PF09126"/>
    </source>
</evidence>
<evidence type="ECO:0000256" key="3">
    <source>
        <dbReference type="ARBA" id="ARBA00022801"/>
    </source>
</evidence>
<dbReference type="InterPro" id="IPR015210">
    <property type="entry name" value="NaeI"/>
</dbReference>
<evidence type="ECO:0000313" key="6">
    <source>
        <dbReference type="Proteomes" id="UP001595647"/>
    </source>
</evidence>
<dbReference type="CDD" id="cd22338">
    <property type="entry name" value="NaeI-like"/>
    <property type="match status" value="1"/>
</dbReference>
<feature type="domain" description="Type II restriction enzyme NaeI" evidence="4">
    <location>
        <begin position="35"/>
        <end position="273"/>
    </location>
</feature>
<proteinExistence type="predicted"/>
<evidence type="ECO:0000256" key="2">
    <source>
        <dbReference type="ARBA" id="ARBA00022759"/>
    </source>
</evidence>
<keyword evidence="1" id="KW-0540">Nuclease</keyword>
<accession>A0ABV7I0U0</accession>